<keyword evidence="7 11" id="KW-0408">Iron</keyword>
<dbReference type="InterPro" id="IPR051318">
    <property type="entry name" value="Fe-S_L-Ser"/>
</dbReference>
<dbReference type="RefSeq" id="WP_208925796.1">
    <property type="nucleotide sequence ID" value="NZ_JAYFNZ010000011.1"/>
</dbReference>
<dbReference type="InterPro" id="IPR004643">
    <property type="entry name" value="Fe-S_L-Ser_bsu"/>
</dbReference>
<evidence type="ECO:0000259" key="13">
    <source>
        <dbReference type="PROSITE" id="PS51671"/>
    </source>
</evidence>
<evidence type="ECO:0000256" key="10">
    <source>
        <dbReference type="ARBA" id="ARBA00049406"/>
    </source>
</evidence>
<dbReference type="Gene3D" id="3.30.70.260">
    <property type="match status" value="1"/>
</dbReference>
<keyword evidence="5 11" id="KW-0004">4Fe-4S</keyword>
<evidence type="ECO:0000256" key="12">
    <source>
        <dbReference type="RuleBase" id="RU366059"/>
    </source>
</evidence>
<dbReference type="Pfam" id="PF03315">
    <property type="entry name" value="SDH_beta"/>
    <property type="match status" value="1"/>
</dbReference>
<dbReference type="InterPro" id="IPR005131">
    <property type="entry name" value="Ser_deHydtase_bsu"/>
</dbReference>
<feature type="domain" description="ACT" evidence="13">
    <location>
        <begin position="149"/>
        <end position="223"/>
    </location>
</feature>
<accession>A0A098B1L8</accession>
<keyword evidence="4 11" id="KW-0312">Gluconeogenesis</keyword>
<dbReference type="AlphaFoldDB" id="A0A098B1L8"/>
<dbReference type="SUPFAM" id="SSF55021">
    <property type="entry name" value="ACT-like"/>
    <property type="match status" value="1"/>
</dbReference>
<evidence type="ECO:0000256" key="1">
    <source>
        <dbReference type="ARBA" id="ARBA00001966"/>
    </source>
</evidence>
<organism evidence="14">
    <name type="scientific">Desulfitobacterium hafniense</name>
    <name type="common">Desulfitobacterium frappieri</name>
    <dbReference type="NCBI Taxonomy" id="49338"/>
    <lineage>
        <taxon>Bacteria</taxon>
        <taxon>Bacillati</taxon>
        <taxon>Bacillota</taxon>
        <taxon>Clostridia</taxon>
        <taxon>Eubacteriales</taxon>
        <taxon>Desulfitobacteriaceae</taxon>
        <taxon>Desulfitobacterium</taxon>
    </lineage>
</organism>
<evidence type="ECO:0000256" key="2">
    <source>
        <dbReference type="ARBA" id="ARBA00004742"/>
    </source>
</evidence>
<dbReference type="GO" id="GO:0003941">
    <property type="term" value="F:L-serine ammonia-lyase activity"/>
    <property type="evidence" value="ECO:0007669"/>
    <property type="project" value="UniProtKB-UniRule"/>
</dbReference>
<dbReference type="GO" id="GO:0046872">
    <property type="term" value="F:metal ion binding"/>
    <property type="evidence" value="ECO:0007669"/>
    <property type="project" value="UniProtKB-UniRule"/>
</dbReference>
<dbReference type="InterPro" id="IPR029009">
    <property type="entry name" value="ASB_dom_sf"/>
</dbReference>
<sequence>MGRSTVFDLIGPVMVGPSSSHTAGAVRLGAMARKICSGQIVEAVLTLHGSFAETGKGHGTNLALAAGLLGMHTDDERIPQALAMAEEQGIAISFRSGDLGDVHPNTVKIKLKAKEGQEVEVVGSSIGGGRIIIGGIDQFKVEIMGDYHTLVVLQNDLPGVVAQVSSLIAATQINIAQMRVSREKKGAHALMIIETDQAIDPAALALIKKLPAVNQAMAIEPLD</sequence>
<evidence type="ECO:0000256" key="9">
    <source>
        <dbReference type="ARBA" id="ARBA00023239"/>
    </source>
</evidence>
<dbReference type="InterPro" id="IPR045865">
    <property type="entry name" value="ACT-like_dom_sf"/>
</dbReference>
<keyword evidence="9 11" id="KW-0456">Lyase</keyword>
<dbReference type="PATRIC" id="fig|49338.4.peg.3107"/>
<dbReference type="PANTHER" id="PTHR30182:SF12">
    <property type="entry name" value="L-SERINE DEHYDRATASE, BETA CHAIN-RELATED"/>
    <property type="match status" value="1"/>
</dbReference>
<comment type="pathway">
    <text evidence="2 11">Carbohydrate biosynthesis; gluconeogenesis.</text>
</comment>
<reference evidence="14" key="1">
    <citation type="submission" date="2014-07" db="EMBL/GenBank/DDBJ databases">
        <authorList>
            <person name="Hornung V.Bastian."/>
        </authorList>
    </citation>
    <scope>NUCLEOTIDE SEQUENCE</scope>
    <source>
        <strain evidence="14">PCE-S</strain>
    </source>
</reference>
<dbReference type="Pfam" id="PF01842">
    <property type="entry name" value="ACT"/>
    <property type="match status" value="1"/>
</dbReference>
<comment type="similarity">
    <text evidence="3 11 12">Belongs to the iron-sulfur dependent L-serine dehydratase family.</text>
</comment>
<evidence type="ECO:0000313" key="14">
    <source>
        <dbReference type="EMBL" id="CDX02778.1"/>
    </source>
</evidence>
<comment type="catalytic activity">
    <reaction evidence="10 11 12">
        <text>L-serine = pyruvate + NH4(+)</text>
        <dbReference type="Rhea" id="RHEA:19169"/>
        <dbReference type="ChEBI" id="CHEBI:15361"/>
        <dbReference type="ChEBI" id="CHEBI:28938"/>
        <dbReference type="ChEBI" id="CHEBI:33384"/>
        <dbReference type="EC" id="4.3.1.17"/>
    </reaction>
</comment>
<evidence type="ECO:0000256" key="4">
    <source>
        <dbReference type="ARBA" id="ARBA00022432"/>
    </source>
</evidence>
<evidence type="ECO:0000256" key="8">
    <source>
        <dbReference type="ARBA" id="ARBA00023014"/>
    </source>
</evidence>
<protein>
    <recommendedName>
        <fullName evidence="11">L-serine deaminase</fullName>
    </recommendedName>
</protein>
<dbReference type="Gene3D" id="3.30.1330.90">
    <property type="entry name" value="D-3-phosphoglycerate dehydrogenase, domain 3"/>
    <property type="match status" value="1"/>
</dbReference>
<dbReference type="GO" id="GO:0006094">
    <property type="term" value="P:gluconeogenesis"/>
    <property type="evidence" value="ECO:0007669"/>
    <property type="project" value="UniProtKB-UniRule"/>
</dbReference>
<evidence type="ECO:0000256" key="3">
    <source>
        <dbReference type="ARBA" id="ARBA00008636"/>
    </source>
</evidence>
<dbReference type="UniPathway" id="UPA00138"/>
<evidence type="ECO:0000256" key="11">
    <source>
        <dbReference type="PIRNR" id="PIRNR036692"/>
    </source>
</evidence>
<evidence type="ECO:0000256" key="5">
    <source>
        <dbReference type="ARBA" id="ARBA00022485"/>
    </source>
</evidence>
<dbReference type="PANTHER" id="PTHR30182">
    <property type="entry name" value="L-SERINE DEHYDRATASE"/>
    <property type="match status" value="1"/>
</dbReference>
<comment type="cofactor">
    <cofactor evidence="1 12">
        <name>[4Fe-4S] cluster</name>
        <dbReference type="ChEBI" id="CHEBI:49883"/>
    </cofactor>
</comment>
<keyword evidence="6 11" id="KW-0479">Metal-binding</keyword>
<dbReference type="CDD" id="cd04903">
    <property type="entry name" value="ACT_LSD"/>
    <property type="match status" value="1"/>
</dbReference>
<evidence type="ECO:0000256" key="7">
    <source>
        <dbReference type="ARBA" id="ARBA00023004"/>
    </source>
</evidence>
<evidence type="ECO:0000256" key="6">
    <source>
        <dbReference type="ARBA" id="ARBA00022723"/>
    </source>
</evidence>
<dbReference type="FunFam" id="3.30.70.260:FF:000008">
    <property type="entry name" value="D-3-phosphoglycerate dehydrogenase, chloroplastic"/>
    <property type="match status" value="1"/>
</dbReference>
<dbReference type="NCBIfam" id="TIGR00719">
    <property type="entry name" value="sda_beta"/>
    <property type="match status" value="1"/>
</dbReference>
<keyword evidence="8 11" id="KW-0411">Iron-sulfur</keyword>
<dbReference type="GO" id="GO:0051539">
    <property type="term" value="F:4 iron, 4 sulfur cluster binding"/>
    <property type="evidence" value="ECO:0007669"/>
    <property type="project" value="UniProtKB-UniRule"/>
</dbReference>
<dbReference type="EMBL" id="LK996017">
    <property type="protein sequence ID" value="CDX02778.1"/>
    <property type="molecule type" value="Genomic_DNA"/>
</dbReference>
<dbReference type="SUPFAM" id="SSF143548">
    <property type="entry name" value="Serine metabolism enzymes domain"/>
    <property type="match status" value="1"/>
</dbReference>
<dbReference type="PROSITE" id="PS51671">
    <property type="entry name" value="ACT"/>
    <property type="match status" value="1"/>
</dbReference>
<dbReference type="PIRSF" id="PIRSF036692">
    <property type="entry name" value="SDH_B"/>
    <property type="match status" value="1"/>
</dbReference>
<dbReference type="InterPro" id="IPR002912">
    <property type="entry name" value="ACT_dom"/>
</dbReference>
<name>A0A098B1L8_DESHA</name>
<proteinExistence type="inferred from homology"/>
<gene>
    <name evidence="14" type="ORF">DPCES_2891</name>
</gene>